<comment type="caution">
    <text evidence="7">The sequence shown here is derived from an EMBL/GenBank/DDBJ whole genome shotgun (WGS) entry which is preliminary data.</text>
</comment>
<evidence type="ECO:0000259" key="6">
    <source>
        <dbReference type="SMART" id="SM00228"/>
    </source>
</evidence>
<dbReference type="SUPFAM" id="SSF50156">
    <property type="entry name" value="PDZ domain-like"/>
    <property type="match status" value="1"/>
</dbReference>
<feature type="region of interest" description="Disordered" evidence="4">
    <location>
        <begin position="1"/>
        <end position="26"/>
    </location>
</feature>
<dbReference type="PRINTS" id="PR00834">
    <property type="entry name" value="PROTEASES2C"/>
</dbReference>
<evidence type="ECO:0000313" key="7">
    <source>
        <dbReference type="EMBL" id="MST82844.1"/>
    </source>
</evidence>
<dbReference type="SMART" id="SM00228">
    <property type="entry name" value="PDZ"/>
    <property type="match status" value="1"/>
</dbReference>
<dbReference type="SUPFAM" id="SSF50494">
    <property type="entry name" value="Trypsin-like serine proteases"/>
    <property type="match status" value="1"/>
</dbReference>
<dbReference type="Pfam" id="PF13180">
    <property type="entry name" value="PDZ_2"/>
    <property type="match status" value="1"/>
</dbReference>
<keyword evidence="5" id="KW-0472">Membrane</keyword>
<gene>
    <name evidence="7" type="ORF">FYJ60_11050</name>
</gene>
<dbReference type="InterPro" id="IPR001940">
    <property type="entry name" value="Peptidase_S1C"/>
</dbReference>
<evidence type="ECO:0000256" key="5">
    <source>
        <dbReference type="SAM" id="Phobius"/>
    </source>
</evidence>
<name>A0A7X2P9Q8_9FIRM</name>
<evidence type="ECO:0000256" key="1">
    <source>
        <dbReference type="ARBA" id="ARBA00010541"/>
    </source>
</evidence>
<reference evidence="7 8" key="1">
    <citation type="submission" date="2019-08" db="EMBL/GenBank/DDBJ databases">
        <title>In-depth cultivation of the pig gut microbiome towards novel bacterial diversity and tailored functional studies.</title>
        <authorList>
            <person name="Wylensek D."/>
            <person name="Hitch T.C.A."/>
            <person name="Clavel T."/>
        </authorList>
    </citation>
    <scope>NUCLEOTIDE SEQUENCE [LARGE SCALE GENOMIC DNA]</scope>
    <source>
        <strain evidence="7 8">Oil+RF-744-WCA-WT-13</strain>
    </source>
</reference>
<dbReference type="PANTHER" id="PTHR22939">
    <property type="entry name" value="SERINE PROTEASE FAMILY S1C HTRA-RELATED"/>
    <property type="match status" value="1"/>
</dbReference>
<feature type="compositionally biased region" description="Basic and acidic residues" evidence="4">
    <location>
        <begin position="7"/>
        <end position="26"/>
    </location>
</feature>
<organism evidence="7 8">
    <name type="scientific">Bilifractor porci</name>
    <dbReference type="NCBI Taxonomy" id="2606636"/>
    <lineage>
        <taxon>Bacteria</taxon>
        <taxon>Bacillati</taxon>
        <taxon>Bacillota</taxon>
        <taxon>Clostridia</taxon>
        <taxon>Lachnospirales</taxon>
        <taxon>Lachnospiraceae</taxon>
        <taxon>Bilifractor</taxon>
    </lineage>
</organism>
<feature type="region of interest" description="Disordered" evidence="4">
    <location>
        <begin position="97"/>
        <end position="159"/>
    </location>
</feature>
<dbReference type="Pfam" id="PF13365">
    <property type="entry name" value="Trypsin_2"/>
    <property type="match status" value="1"/>
</dbReference>
<dbReference type="PANTHER" id="PTHR22939:SF129">
    <property type="entry name" value="SERINE PROTEASE HTRA2, MITOCHONDRIAL"/>
    <property type="match status" value="1"/>
</dbReference>
<feature type="domain" description="PDZ" evidence="6">
    <location>
        <begin position="385"/>
        <end position="465"/>
    </location>
</feature>
<dbReference type="InterPro" id="IPR043504">
    <property type="entry name" value="Peptidase_S1_PA_chymotrypsin"/>
</dbReference>
<dbReference type="AlphaFoldDB" id="A0A7X2P9Q8"/>
<sequence>MFIWSGKMDDLKKEEPGSGAGTDDRAVSEGDNNYKFIKQTIRKKPVDKKKWILRIVWTVVFSAGFGIIAAFVFAAFAPAAARILGLEVENKRIVLTTGDETTPTPEPENETVSDASAGSSVSSVSSSSQESSASSSPVTSQGSEGQDQKQEEDGSTADSLTIDNLRQLYGDMIASAREAQNAIVQVTGITNEMDYFRQNYENRQQVSGLIIARNNNLLYILTQQSVVENVQSIQITFFDGTTADGAFLSRDAATGFAVVTVDSGSVSPTTDSRITTAPLGSSYLVSQADPVLALGSPMGYGDSVSCGIVTSVSNTAETSDREYKLITTDIIGSASGSGVLVNIYGKVVGIISQNFKVGDTGTVTALAISDISGLLETLTNHDPIPYTGITGQMVTQDISGRTGIPEGELVTAVDEDSPAMLAGIKEYDVITEVNGKTIRSVSDYTDIVSASAENDTLNIKAMRKGAEGYAEVDFAVTVAIRQ</sequence>
<dbReference type="Gene3D" id="2.40.10.10">
    <property type="entry name" value="Trypsin-like serine proteases"/>
    <property type="match status" value="2"/>
</dbReference>
<evidence type="ECO:0000256" key="4">
    <source>
        <dbReference type="SAM" id="MobiDB-lite"/>
    </source>
</evidence>
<feature type="compositionally biased region" description="Low complexity" evidence="4">
    <location>
        <begin position="110"/>
        <end position="143"/>
    </location>
</feature>
<keyword evidence="3" id="KW-0378">Hydrolase</keyword>
<accession>A0A7X2P9Q8</accession>
<dbReference type="Proteomes" id="UP000466864">
    <property type="component" value="Unassembled WGS sequence"/>
</dbReference>
<keyword evidence="2 7" id="KW-0645">Protease</keyword>
<comment type="similarity">
    <text evidence="1">Belongs to the peptidase S1C family.</text>
</comment>
<proteinExistence type="inferred from homology"/>
<keyword evidence="5" id="KW-0812">Transmembrane</keyword>
<dbReference type="EMBL" id="VUMV01000009">
    <property type="protein sequence ID" value="MST82844.1"/>
    <property type="molecule type" value="Genomic_DNA"/>
</dbReference>
<dbReference type="InterPro" id="IPR036034">
    <property type="entry name" value="PDZ_sf"/>
</dbReference>
<evidence type="ECO:0000313" key="8">
    <source>
        <dbReference type="Proteomes" id="UP000466864"/>
    </source>
</evidence>
<keyword evidence="5" id="KW-1133">Transmembrane helix</keyword>
<dbReference type="GO" id="GO:0006508">
    <property type="term" value="P:proteolysis"/>
    <property type="evidence" value="ECO:0007669"/>
    <property type="project" value="UniProtKB-KW"/>
</dbReference>
<protein>
    <submittedName>
        <fullName evidence="7">Serine protease</fullName>
    </submittedName>
</protein>
<feature type="transmembrane region" description="Helical" evidence="5">
    <location>
        <begin position="51"/>
        <end position="76"/>
    </location>
</feature>
<dbReference type="Gene3D" id="2.30.42.10">
    <property type="match status" value="1"/>
</dbReference>
<dbReference type="InterPro" id="IPR001478">
    <property type="entry name" value="PDZ"/>
</dbReference>
<evidence type="ECO:0000256" key="2">
    <source>
        <dbReference type="ARBA" id="ARBA00022670"/>
    </source>
</evidence>
<keyword evidence="8" id="KW-1185">Reference proteome</keyword>
<dbReference type="GO" id="GO:0004252">
    <property type="term" value="F:serine-type endopeptidase activity"/>
    <property type="evidence" value="ECO:0007669"/>
    <property type="project" value="InterPro"/>
</dbReference>
<dbReference type="InterPro" id="IPR009003">
    <property type="entry name" value="Peptidase_S1_PA"/>
</dbReference>
<evidence type="ECO:0000256" key="3">
    <source>
        <dbReference type="ARBA" id="ARBA00022801"/>
    </source>
</evidence>